<feature type="domain" description="HTH cro/C1-type" evidence="1">
    <location>
        <begin position="65"/>
        <end position="101"/>
    </location>
</feature>
<dbReference type="EMBL" id="BMMX01000018">
    <property type="protein sequence ID" value="GGL00683.1"/>
    <property type="molecule type" value="Genomic_DNA"/>
</dbReference>
<dbReference type="PROSITE" id="PS50943">
    <property type="entry name" value="HTH_CROC1"/>
    <property type="match status" value="1"/>
</dbReference>
<organism evidence="2 3">
    <name type="scientific">Mangrovihabitans endophyticus</name>
    <dbReference type="NCBI Taxonomy" id="1751298"/>
    <lineage>
        <taxon>Bacteria</taxon>
        <taxon>Bacillati</taxon>
        <taxon>Actinomycetota</taxon>
        <taxon>Actinomycetes</taxon>
        <taxon>Micromonosporales</taxon>
        <taxon>Micromonosporaceae</taxon>
        <taxon>Mangrovihabitans</taxon>
    </lineage>
</organism>
<keyword evidence="3" id="KW-1185">Reference proteome</keyword>
<sequence length="538" mass="57329">MMTAACPVAARTVHVSASESVPSPCPSTAERIGWLLRSNRVHGGDSRWTRAKHFALAFPGGAWPAGMHESTISRWETGTVLPPSSAVRRYEELLGVASGNMATMVETVRRFTANPGDDPYLPDRLGNRADLDELLERALSRATMTGAHWDALSARIAATPQLVLAPRATRAELAERLLREMIISHGVPWRRRFEALNRLLDHPSCGPEAVAACASLAADRTNQVFIETVGVLDASAHPDAARHVLAQLAHPTNDRALTGALLACLRKIRFGHFTADQLGVLAGHIAELRDDPVHQADARPVAALLRRRAPHLHRRPVPAGPARAAVPARGPGLSFDESALAMRIAEAAGGAAGADTRTGMRGDIFAHLVAETLFHPVSDARLYSAMLVSATPHREGLAAALADELSRAATDRTGLGTRLVAALRTLGGAEQRPLLEGIVTGPGWPDPLVKEATFGVGHLGCGNDPGFWRAALGAQQQRFRRGTAGADALTGTVYSIGVAGQRAVLADLSRDAEVCSPVRAAAAWWLDIPEHLYASVRR</sequence>
<dbReference type="InterPro" id="IPR001387">
    <property type="entry name" value="Cro/C1-type_HTH"/>
</dbReference>
<name>A0A8J3C2Z0_9ACTN</name>
<dbReference type="AlphaFoldDB" id="A0A8J3C2Z0"/>
<gene>
    <name evidence="2" type="ORF">GCM10012284_39000</name>
</gene>
<proteinExistence type="predicted"/>
<reference evidence="2" key="1">
    <citation type="journal article" date="2014" name="Int. J. Syst. Evol. Microbiol.">
        <title>Complete genome sequence of Corynebacterium casei LMG S-19264T (=DSM 44701T), isolated from a smear-ripened cheese.</title>
        <authorList>
            <consortium name="US DOE Joint Genome Institute (JGI-PGF)"/>
            <person name="Walter F."/>
            <person name="Albersmeier A."/>
            <person name="Kalinowski J."/>
            <person name="Ruckert C."/>
        </authorList>
    </citation>
    <scope>NUCLEOTIDE SEQUENCE</scope>
    <source>
        <strain evidence="2">CGMCC 4.7299</strain>
    </source>
</reference>
<dbReference type="Proteomes" id="UP000656042">
    <property type="component" value="Unassembled WGS sequence"/>
</dbReference>
<accession>A0A8J3C2Z0</accession>
<protein>
    <recommendedName>
        <fullName evidence="1">HTH cro/C1-type domain-containing protein</fullName>
    </recommendedName>
</protein>
<comment type="caution">
    <text evidence="2">The sequence shown here is derived from an EMBL/GenBank/DDBJ whole genome shotgun (WGS) entry which is preliminary data.</text>
</comment>
<dbReference type="CDD" id="cd00093">
    <property type="entry name" value="HTH_XRE"/>
    <property type="match status" value="1"/>
</dbReference>
<evidence type="ECO:0000313" key="2">
    <source>
        <dbReference type="EMBL" id="GGL00683.1"/>
    </source>
</evidence>
<evidence type="ECO:0000313" key="3">
    <source>
        <dbReference type="Proteomes" id="UP000656042"/>
    </source>
</evidence>
<evidence type="ECO:0000259" key="1">
    <source>
        <dbReference type="PROSITE" id="PS50943"/>
    </source>
</evidence>
<reference evidence="2" key="2">
    <citation type="submission" date="2020-09" db="EMBL/GenBank/DDBJ databases">
        <authorList>
            <person name="Sun Q."/>
            <person name="Zhou Y."/>
        </authorList>
    </citation>
    <scope>NUCLEOTIDE SEQUENCE</scope>
    <source>
        <strain evidence="2">CGMCC 4.7299</strain>
    </source>
</reference>